<evidence type="ECO:0000313" key="5">
    <source>
        <dbReference type="EMBL" id="KAK2978398.1"/>
    </source>
</evidence>
<evidence type="ECO:0000256" key="1">
    <source>
        <dbReference type="ARBA" id="ARBA00010515"/>
    </source>
</evidence>
<gene>
    <name evidence="5" type="ORF">RJ640_026829</name>
    <name evidence="4" type="ORF">RJ640_027575</name>
</gene>
<dbReference type="AlphaFoldDB" id="A0AA88QV86"/>
<dbReference type="Pfam" id="PF07859">
    <property type="entry name" value="Abhydrolase_3"/>
    <property type="match status" value="1"/>
</dbReference>
<dbReference type="Proteomes" id="UP001187471">
    <property type="component" value="Unassembled WGS sequence"/>
</dbReference>
<feature type="signal peptide" evidence="2">
    <location>
        <begin position="1"/>
        <end position="25"/>
    </location>
</feature>
<dbReference type="PANTHER" id="PTHR23024:SF24">
    <property type="entry name" value="ALPHA_BETA HYDROLASE FOLD-3 DOMAIN-CONTAINING PROTEIN"/>
    <property type="match status" value="1"/>
</dbReference>
<feature type="chain" id="PRO_5041851824" description="Alpha/beta hydrolase fold-3 domain-containing protein" evidence="2">
    <location>
        <begin position="26"/>
        <end position="332"/>
    </location>
</feature>
<dbReference type="InterPro" id="IPR029058">
    <property type="entry name" value="AB_hydrolase_fold"/>
</dbReference>
<dbReference type="EMBL" id="JAVXUO010002018">
    <property type="protein sequence ID" value="KAK2976998.1"/>
    <property type="molecule type" value="Genomic_DNA"/>
</dbReference>
<sequence>MEAKASLPLKIRVLLFLLHAATKSAYRPNGTVNRRLLNLLDLKAPPNPKPFKGVKSYDVSVDPSRNLWFRAFVPTDHRRPGYLPVVVYFHGGGFVTFGPDSRPFDALCRRLSGSIPAVVVSVNYRLAPEHRYPAQYEDGFEALKFLDDNPQELPENADLSRCFIAGDSAGGNLGHHVAKRACQSQFQQLRVIGLMALQPFFGGEERTESEKKQVGSLTLNVERTDWYWRTFSPPGEGWDRDHEVINVSGPRAADISRLDFPTTLIFVGGMDVLQDWQRRYYEWLKRSSGKEVNLVEYPNMVHGFYAFPELLESKQLILEVSKFVNMQMERYS</sequence>
<dbReference type="SUPFAM" id="SSF53474">
    <property type="entry name" value="alpha/beta-Hydrolases"/>
    <property type="match status" value="1"/>
</dbReference>
<keyword evidence="6" id="KW-1185">Reference proteome</keyword>
<evidence type="ECO:0000259" key="3">
    <source>
        <dbReference type="Pfam" id="PF07859"/>
    </source>
</evidence>
<name>A0AA88QV86_9ASTE</name>
<feature type="domain" description="Alpha/beta hydrolase fold-3" evidence="3">
    <location>
        <begin position="86"/>
        <end position="305"/>
    </location>
</feature>
<evidence type="ECO:0000313" key="4">
    <source>
        <dbReference type="EMBL" id="KAK2976998.1"/>
    </source>
</evidence>
<dbReference type="PANTHER" id="PTHR23024">
    <property type="entry name" value="ARYLACETAMIDE DEACETYLASE"/>
    <property type="match status" value="1"/>
</dbReference>
<organism evidence="4 6">
    <name type="scientific">Escallonia rubra</name>
    <dbReference type="NCBI Taxonomy" id="112253"/>
    <lineage>
        <taxon>Eukaryota</taxon>
        <taxon>Viridiplantae</taxon>
        <taxon>Streptophyta</taxon>
        <taxon>Embryophyta</taxon>
        <taxon>Tracheophyta</taxon>
        <taxon>Spermatophyta</taxon>
        <taxon>Magnoliopsida</taxon>
        <taxon>eudicotyledons</taxon>
        <taxon>Gunneridae</taxon>
        <taxon>Pentapetalae</taxon>
        <taxon>asterids</taxon>
        <taxon>campanulids</taxon>
        <taxon>Escalloniales</taxon>
        <taxon>Escalloniaceae</taxon>
        <taxon>Escallonia</taxon>
    </lineage>
</organism>
<comment type="similarity">
    <text evidence="1">Belongs to the 'GDXG' lipolytic enzyme family.</text>
</comment>
<dbReference type="GO" id="GO:0016787">
    <property type="term" value="F:hydrolase activity"/>
    <property type="evidence" value="ECO:0007669"/>
    <property type="project" value="InterPro"/>
</dbReference>
<evidence type="ECO:0000313" key="6">
    <source>
        <dbReference type="Proteomes" id="UP001187471"/>
    </source>
</evidence>
<evidence type="ECO:0000256" key="2">
    <source>
        <dbReference type="SAM" id="SignalP"/>
    </source>
</evidence>
<dbReference type="Gene3D" id="3.40.50.1820">
    <property type="entry name" value="alpha/beta hydrolase"/>
    <property type="match status" value="1"/>
</dbReference>
<dbReference type="InterPro" id="IPR050466">
    <property type="entry name" value="Carboxylest/Gibb_receptor"/>
</dbReference>
<protein>
    <recommendedName>
        <fullName evidence="3">Alpha/beta hydrolase fold-3 domain-containing protein</fullName>
    </recommendedName>
</protein>
<dbReference type="EMBL" id="JAVXUO010001881">
    <property type="protein sequence ID" value="KAK2978398.1"/>
    <property type="molecule type" value="Genomic_DNA"/>
</dbReference>
<proteinExistence type="inferred from homology"/>
<comment type="caution">
    <text evidence="4">The sequence shown here is derived from an EMBL/GenBank/DDBJ whole genome shotgun (WGS) entry which is preliminary data.</text>
</comment>
<reference evidence="4" key="1">
    <citation type="submission" date="2022-12" db="EMBL/GenBank/DDBJ databases">
        <title>Draft genome assemblies for two species of Escallonia (Escalloniales).</title>
        <authorList>
            <person name="Chanderbali A."/>
            <person name="Dervinis C."/>
            <person name="Anghel I."/>
            <person name="Soltis D."/>
            <person name="Soltis P."/>
            <person name="Zapata F."/>
        </authorList>
    </citation>
    <scope>NUCLEOTIDE SEQUENCE</scope>
    <source>
        <strain evidence="4">UCBG92.1500</strain>
        <tissue evidence="4">Leaf</tissue>
    </source>
</reference>
<keyword evidence="2" id="KW-0732">Signal</keyword>
<accession>A0AA88QV86</accession>
<dbReference type="InterPro" id="IPR013094">
    <property type="entry name" value="AB_hydrolase_3"/>
</dbReference>